<feature type="compositionally biased region" description="Polar residues" evidence="2">
    <location>
        <begin position="16"/>
        <end position="31"/>
    </location>
</feature>
<dbReference type="AlphaFoldDB" id="A0AAD1UKE7"/>
<evidence type="ECO:0000313" key="3">
    <source>
        <dbReference type="EMBL" id="CAI2369466.1"/>
    </source>
</evidence>
<feature type="coiled-coil region" evidence="1">
    <location>
        <begin position="331"/>
        <end position="366"/>
    </location>
</feature>
<evidence type="ECO:0000256" key="1">
    <source>
        <dbReference type="SAM" id="Coils"/>
    </source>
</evidence>
<name>A0AAD1UKE7_EUPCR</name>
<organism evidence="3 4">
    <name type="scientific">Euplotes crassus</name>
    <dbReference type="NCBI Taxonomy" id="5936"/>
    <lineage>
        <taxon>Eukaryota</taxon>
        <taxon>Sar</taxon>
        <taxon>Alveolata</taxon>
        <taxon>Ciliophora</taxon>
        <taxon>Intramacronucleata</taxon>
        <taxon>Spirotrichea</taxon>
        <taxon>Hypotrichia</taxon>
        <taxon>Euplotida</taxon>
        <taxon>Euplotidae</taxon>
        <taxon>Moneuplotes</taxon>
    </lineage>
</organism>
<proteinExistence type="predicted"/>
<evidence type="ECO:0000256" key="2">
    <source>
        <dbReference type="SAM" id="MobiDB-lite"/>
    </source>
</evidence>
<gene>
    <name evidence="3" type="ORF">ECRASSUSDP1_LOCUS10767</name>
</gene>
<protein>
    <submittedName>
        <fullName evidence="3">Uncharacterized protein</fullName>
    </submittedName>
</protein>
<keyword evidence="1" id="KW-0175">Coiled coil</keyword>
<evidence type="ECO:0000313" key="4">
    <source>
        <dbReference type="Proteomes" id="UP001295684"/>
    </source>
</evidence>
<keyword evidence="4" id="KW-1185">Reference proteome</keyword>
<feature type="compositionally biased region" description="Basic and acidic residues" evidence="2">
    <location>
        <begin position="120"/>
        <end position="130"/>
    </location>
</feature>
<dbReference type="EMBL" id="CAMPGE010010617">
    <property type="protein sequence ID" value="CAI2369466.1"/>
    <property type="molecule type" value="Genomic_DNA"/>
</dbReference>
<dbReference type="Proteomes" id="UP001295684">
    <property type="component" value="Unassembled WGS sequence"/>
</dbReference>
<feature type="compositionally biased region" description="Acidic residues" evidence="2">
    <location>
        <begin position="1"/>
        <end position="11"/>
    </location>
</feature>
<feature type="compositionally biased region" description="Basic and acidic residues" evidence="2">
    <location>
        <begin position="46"/>
        <end position="67"/>
    </location>
</feature>
<reference evidence="3" key="1">
    <citation type="submission" date="2023-07" db="EMBL/GenBank/DDBJ databases">
        <authorList>
            <consortium name="AG Swart"/>
            <person name="Singh M."/>
            <person name="Singh A."/>
            <person name="Seah K."/>
            <person name="Emmerich C."/>
        </authorList>
    </citation>
    <scope>NUCLEOTIDE SEQUENCE</scope>
    <source>
        <strain evidence="3">DP1</strain>
    </source>
</reference>
<accession>A0AAD1UKE7</accession>
<feature type="region of interest" description="Disordered" evidence="2">
    <location>
        <begin position="1"/>
        <end position="133"/>
    </location>
</feature>
<comment type="caution">
    <text evidence="3">The sequence shown here is derived from an EMBL/GenBank/DDBJ whole genome shotgun (WGS) entry which is preliminary data.</text>
</comment>
<sequence length="1186" mass="136939">MIGDLSSDEEEKAATGSIQGFTESVRESTSFFERLSKGPTDQGTPDFKKNKRDTIRSQAEQRNENRKPGGGRTIKNLFAKKTSQRKIKAPQSEKKTRNAFPSQPTEERKEIIIGDSSSDEEVKSKQETLERSSVGRQSIGYASIGAKEGLVQSIPLDVATLSNFVEARIKSQGISAQERSDSQDSDMIVRKKSKNIFKKSETSESKGKQLSDLFAKKEHIIGDDTRTSAKNMNIFYKKKPKIEAIEEQNEDVATHILDENIAEDFIDAYYVYLSLIDDMTFGVINSTFHDIRLFSKFEGSAESIIHSAMKSILQEAAKESYQILIDEEEHRQKEIQQIEAHRKALAEKRERELAQLRHKQQEEIAQFDKAIPFVFDDIIKTFTKDLAERCIFDEKNRHKKEFKIAMRHERDFVIYCIVRDQLKDLGEECIVEAHQEQQKSLEIINQNLNEVRNTMVDKVVTDQVYDIVFEEIKDALDSEAENCNNIIIEQAIQKSVEGVILETIIPQEIQNNIFQKVSNNMVEEIISSTFSEMRQDATKNIRDIINLQITSDLVESEVLKLLTEISKESIIKNKAMNNLNCLRILFGDQEFYTQYSYYIDGLRNDDMYVVRQIAGINTARAAQNAVAIAQDTMLEETMHHMVAEVVGNCMKEAKRLRNHQRKKPKINTPKYAIIGKDYLKKRSKYKNSEIIQFNENIKEIRDDILENQVMQLLSEMIVDGLTEQKKMIQQEQQVNSPPRASILYQPEYESDSFDELESDIEPPSIQYDYSPEYKMYTKEGPSLIISEPKEETKGQYAPKQFFLDETEDECQVDSDVNDEPSFRISDNLGNFYIDTSKVQHKMEDTGYSPFKDLKSDRTYQPTLPKRKEKEVDAMCINCNEFIPAKNIELHSQYCTGKPAKKKNQRYRTFVDDDLDLTEFLGHETGEETIPRINQKLYKIMKSLKHKETETMCDSQNIDIFNRSSFSSSFQPSQTLSSDITFVHSLSSLCKEIMINNIDLDKLDLTGSKLIEQVQNFEMNNDGSDNRESILIIAQTLLQIFESKRTVVANSFDCISDQDQDSYVYGSYANYSMEDYAQSPATQSLRAPDFDVFDSSEVPVIDNEDHEDDELVRQEKEIEKWKGIYNEMSRRLKETGSTGEAFDNYREYIREKRLVSNSSFDSQQTSNYQGSENSKIIYLREDRKRYR</sequence>